<accession>A0A3M8CWC9</accession>
<dbReference type="PANTHER" id="PTHR48100:SF1">
    <property type="entry name" value="HISTIDINE PHOSPHATASE FAMILY PROTEIN-RELATED"/>
    <property type="match status" value="1"/>
</dbReference>
<evidence type="ECO:0000313" key="2">
    <source>
        <dbReference type="Proteomes" id="UP000271031"/>
    </source>
</evidence>
<dbReference type="Pfam" id="PF00300">
    <property type="entry name" value="His_Phos_1"/>
    <property type="match status" value="1"/>
</dbReference>
<comment type="caution">
    <text evidence="1">The sequence shown here is derived from an EMBL/GenBank/DDBJ whole genome shotgun (WGS) entry which is preliminary data.</text>
</comment>
<evidence type="ECO:0000313" key="1">
    <source>
        <dbReference type="EMBL" id="RNB80136.1"/>
    </source>
</evidence>
<dbReference type="InterPro" id="IPR050275">
    <property type="entry name" value="PGM_Phosphatase"/>
</dbReference>
<dbReference type="GO" id="GO:0005737">
    <property type="term" value="C:cytoplasm"/>
    <property type="evidence" value="ECO:0007669"/>
    <property type="project" value="TreeGrafter"/>
</dbReference>
<dbReference type="Gene3D" id="3.40.50.1240">
    <property type="entry name" value="Phosphoglycerate mutase-like"/>
    <property type="match status" value="1"/>
</dbReference>
<name>A0A3M8CWC9_9BACL</name>
<dbReference type="PANTHER" id="PTHR48100">
    <property type="entry name" value="BROAD-SPECIFICITY PHOSPHATASE YOR283W-RELATED"/>
    <property type="match status" value="1"/>
</dbReference>
<keyword evidence="2" id="KW-1185">Reference proteome</keyword>
<dbReference type="InterPro" id="IPR013078">
    <property type="entry name" value="His_Pase_superF_clade-1"/>
</dbReference>
<dbReference type="CDD" id="cd07067">
    <property type="entry name" value="HP_PGM_like"/>
    <property type="match status" value="1"/>
</dbReference>
<dbReference type="Proteomes" id="UP000271031">
    <property type="component" value="Unassembled WGS sequence"/>
</dbReference>
<sequence length="168" mass="19206">MPLSEKGREQAAHTAKRLALESIGQLYASDLTRAMETARAIGDIHGLVPEPVPSLRELDFGDWDLHTYNEVMQKDPKQLYHWYDDPFTLSPPAGETLRSLGERFDAWLLGQLECQEQKTIVCVTHGGPLRWFLSKWLAGDESSYWTVPGISCSDFVIANWDGREWRRE</sequence>
<protein>
    <submittedName>
        <fullName evidence="1">Histidine phosphatase family protein</fullName>
    </submittedName>
</protein>
<dbReference type="AlphaFoldDB" id="A0A3M8CWC9"/>
<reference evidence="1 2" key="1">
    <citation type="submission" date="2018-10" db="EMBL/GenBank/DDBJ databases">
        <title>Phylogenomics of Brevibacillus.</title>
        <authorList>
            <person name="Dunlap C."/>
        </authorList>
    </citation>
    <scope>NUCLEOTIDE SEQUENCE [LARGE SCALE GENOMIC DNA]</scope>
    <source>
        <strain evidence="1 2">JCM 15716</strain>
    </source>
</reference>
<gene>
    <name evidence="1" type="ORF">EDM56_27375</name>
</gene>
<dbReference type="GO" id="GO:0016791">
    <property type="term" value="F:phosphatase activity"/>
    <property type="evidence" value="ECO:0007669"/>
    <property type="project" value="TreeGrafter"/>
</dbReference>
<proteinExistence type="predicted"/>
<dbReference type="SUPFAM" id="SSF53254">
    <property type="entry name" value="Phosphoglycerate mutase-like"/>
    <property type="match status" value="1"/>
</dbReference>
<dbReference type="InterPro" id="IPR029033">
    <property type="entry name" value="His_PPase_superfam"/>
</dbReference>
<organism evidence="1 2">
    <name type="scientific">Brevibacillus fluminis</name>
    <dbReference type="NCBI Taxonomy" id="511487"/>
    <lineage>
        <taxon>Bacteria</taxon>
        <taxon>Bacillati</taxon>
        <taxon>Bacillota</taxon>
        <taxon>Bacilli</taxon>
        <taxon>Bacillales</taxon>
        <taxon>Paenibacillaceae</taxon>
        <taxon>Brevibacillus</taxon>
    </lineage>
</organism>
<dbReference type="EMBL" id="RHHQ01000025">
    <property type="protein sequence ID" value="RNB80136.1"/>
    <property type="molecule type" value="Genomic_DNA"/>
</dbReference>